<sequence length="101" mass="11622">EPVTPSLMNNHDLKNSFTDNDLTENFQRVSITGENTNVVHLKDSSKASKLLVEALKIRQRYMKLSNQTFPETTARFLSSLNEGAEAFTKLTTYDTYYERKK</sequence>
<reference evidence="2" key="1">
    <citation type="submission" date="2015-11" db="EMBL/GenBank/DDBJ databases">
        <title>De novo transcriptome assembly of four potential Pierce s Disease insect vectors from Arizona vineyards.</title>
        <authorList>
            <person name="Tassone E.E."/>
        </authorList>
    </citation>
    <scope>NUCLEOTIDE SEQUENCE</scope>
</reference>
<protein>
    <submittedName>
        <fullName evidence="2">Uncharacterized protein</fullName>
    </submittedName>
</protein>
<comment type="similarity">
    <text evidence="1">Belongs to the metallo-dependent hydrolases superfamily. Adenosine and AMP deaminases family.</text>
</comment>
<evidence type="ECO:0000313" key="2">
    <source>
        <dbReference type="EMBL" id="JAS57776.1"/>
    </source>
</evidence>
<dbReference type="GO" id="GO:0003876">
    <property type="term" value="F:AMP deaminase activity"/>
    <property type="evidence" value="ECO:0007669"/>
    <property type="project" value="InterPro"/>
</dbReference>
<organism evidence="2">
    <name type="scientific">Cuerna arida</name>
    <dbReference type="NCBI Taxonomy" id="1464854"/>
    <lineage>
        <taxon>Eukaryota</taxon>
        <taxon>Metazoa</taxon>
        <taxon>Ecdysozoa</taxon>
        <taxon>Arthropoda</taxon>
        <taxon>Hexapoda</taxon>
        <taxon>Insecta</taxon>
        <taxon>Pterygota</taxon>
        <taxon>Neoptera</taxon>
        <taxon>Paraneoptera</taxon>
        <taxon>Hemiptera</taxon>
        <taxon>Auchenorrhyncha</taxon>
        <taxon>Membracoidea</taxon>
        <taxon>Cicadellidae</taxon>
        <taxon>Cicadellinae</taxon>
        <taxon>Proconiini</taxon>
        <taxon>Cuerna</taxon>
    </lineage>
</organism>
<dbReference type="EMBL" id="GECZ01011993">
    <property type="protein sequence ID" value="JAS57776.1"/>
    <property type="molecule type" value="Transcribed_RNA"/>
</dbReference>
<dbReference type="Pfam" id="PF19326">
    <property type="entry name" value="AMP_deaminase"/>
    <property type="match status" value="1"/>
</dbReference>
<feature type="non-terminal residue" evidence="2">
    <location>
        <position position="101"/>
    </location>
</feature>
<feature type="non-terminal residue" evidence="2">
    <location>
        <position position="1"/>
    </location>
</feature>
<evidence type="ECO:0000256" key="1">
    <source>
        <dbReference type="ARBA" id="ARBA00006676"/>
    </source>
</evidence>
<dbReference type="GO" id="GO:0032264">
    <property type="term" value="P:IMP salvage"/>
    <property type="evidence" value="ECO:0007669"/>
    <property type="project" value="InterPro"/>
</dbReference>
<dbReference type="AlphaFoldDB" id="A0A1B6G5R4"/>
<dbReference type="InterPro" id="IPR006329">
    <property type="entry name" value="AMPD"/>
</dbReference>
<gene>
    <name evidence="2" type="ORF">g.1018</name>
</gene>
<name>A0A1B6G5R4_9HEMI</name>
<accession>A0A1B6G5R4</accession>
<proteinExistence type="inferred from homology"/>